<accession>A0A2G8TEV3</accession>
<evidence type="ECO:0000259" key="1">
    <source>
        <dbReference type="PROSITE" id="PS51186"/>
    </source>
</evidence>
<dbReference type="Gene3D" id="3.40.630.30">
    <property type="match status" value="1"/>
</dbReference>
<keyword evidence="3" id="KW-1185">Reference proteome</keyword>
<dbReference type="AlphaFoldDB" id="A0A2G8TEV3"/>
<dbReference type="Pfam" id="PF00583">
    <property type="entry name" value="Acetyltransf_1"/>
    <property type="match status" value="1"/>
</dbReference>
<dbReference type="InterPro" id="IPR052742">
    <property type="entry name" value="Mito_N-acetyltransferase"/>
</dbReference>
<dbReference type="InterPro" id="IPR000182">
    <property type="entry name" value="GNAT_dom"/>
</dbReference>
<dbReference type="EMBL" id="PDOC01000007">
    <property type="protein sequence ID" value="PIL44572.1"/>
    <property type="molecule type" value="Genomic_DNA"/>
</dbReference>
<dbReference type="Proteomes" id="UP000230390">
    <property type="component" value="Unassembled WGS sequence"/>
</dbReference>
<dbReference type="PANTHER" id="PTHR43138:SF1">
    <property type="entry name" value="N-ACETYLTRANSFERASE ACA1"/>
    <property type="match status" value="1"/>
</dbReference>
<dbReference type="PROSITE" id="PS51186">
    <property type="entry name" value="GNAT"/>
    <property type="match status" value="1"/>
</dbReference>
<evidence type="ECO:0000313" key="2">
    <source>
        <dbReference type="EMBL" id="PIL44572.1"/>
    </source>
</evidence>
<proteinExistence type="predicted"/>
<dbReference type="SUPFAM" id="SSF55729">
    <property type="entry name" value="Acyl-CoA N-acyltransferases (Nat)"/>
    <property type="match status" value="1"/>
</dbReference>
<dbReference type="GO" id="GO:0016747">
    <property type="term" value="F:acyltransferase activity, transferring groups other than amino-acyl groups"/>
    <property type="evidence" value="ECO:0007669"/>
    <property type="project" value="InterPro"/>
</dbReference>
<dbReference type="OrthoDB" id="9788300at2"/>
<reference evidence="2 3" key="1">
    <citation type="submission" date="2017-10" db="EMBL/GenBank/DDBJ databases">
        <title>Massilia psychrophilum sp. nov., a novel purple-pigmented bacterium isolated from Tianshan glacier, Xinjiang Municipality, China.</title>
        <authorList>
            <person name="Wang H."/>
        </authorList>
    </citation>
    <scope>NUCLEOTIDE SEQUENCE [LARGE SCALE GENOMIC DNA]</scope>
    <source>
        <strain evidence="2 3">JCM 30074</strain>
    </source>
</reference>
<evidence type="ECO:0000313" key="3">
    <source>
        <dbReference type="Proteomes" id="UP000230390"/>
    </source>
</evidence>
<sequence length="175" mass="19330">MEHISIRPAHEEDLDAIWDIFHFHLAAGETYPFEAHTPRSVCDQYWLGPNVTSFVALDARGEVLGMYRIAPNQLGRGAHVANASYMVADAARNNGVGALMGRHSLVEARRLGYLAMQFNYVVSTNAPAVALWQKLGFSIVGTLPKAYRHEQLGYVDALVMYQLLSDPATWPGESA</sequence>
<dbReference type="RefSeq" id="WP_099789089.1">
    <property type="nucleotide sequence ID" value="NZ_JBHLYV010000087.1"/>
</dbReference>
<dbReference type="PANTHER" id="PTHR43138">
    <property type="entry name" value="ACETYLTRANSFERASE, GNAT FAMILY"/>
    <property type="match status" value="1"/>
</dbReference>
<feature type="domain" description="N-acetyltransferase" evidence="1">
    <location>
        <begin position="4"/>
        <end position="165"/>
    </location>
</feature>
<name>A0A2G8TEV3_9BURK</name>
<comment type="caution">
    <text evidence="2">The sequence shown here is derived from an EMBL/GenBank/DDBJ whole genome shotgun (WGS) entry which is preliminary data.</text>
</comment>
<organism evidence="2 3">
    <name type="scientific">Massilia eurypsychrophila</name>
    <dbReference type="NCBI Taxonomy" id="1485217"/>
    <lineage>
        <taxon>Bacteria</taxon>
        <taxon>Pseudomonadati</taxon>
        <taxon>Pseudomonadota</taxon>
        <taxon>Betaproteobacteria</taxon>
        <taxon>Burkholderiales</taxon>
        <taxon>Oxalobacteraceae</taxon>
        <taxon>Telluria group</taxon>
        <taxon>Massilia</taxon>
    </lineage>
</organism>
<gene>
    <name evidence="2" type="ORF">CR105_14075</name>
</gene>
<keyword evidence="2" id="KW-0808">Transferase</keyword>
<dbReference type="InterPro" id="IPR016181">
    <property type="entry name" value="Acyl_CoA_acyltransferase"/>
</dbReference>
<protein>
    <submittedName>
        <fullName evidence="2">GNAT family N-acetyltransferase</fullName>
    </submittedName>
</protein>